<dbReference type="InterPro" id="IPR003439">
    <property type="entry name" value="ABC_transporter-like_ATP-bd"/>
</dbReference>
<feature type="binding site" evidence="9">
    <location>
        <begin position="36"/>
        <end position="43"/>
    </location>
    <ligand>
        <name>ATP</name>
        <dbReference type="ChEBI" id="CHEBI:30616"/>
        <label>1</label>
    </ligand>
</feature>
<comment type="catalytic activity">
    <reaction evidence="9">
        <text>ATP + H2O = ADP + phosphate + H(+)</text>
        <dbReference type="Rhea" id="RHEA:13065"/>
        <dbReference type="ChEBI" id="CHEBI:15377"/>
        <dbReference type="ChEBI" id="CHEBI:15378"/>
        <dbReference type="ChEBI" id="CHEBI:30616"/>
        <dbReference type="ChEBI" id="CHEBI:43474"/>
        <dbReference type="ChEBI" id="CHEBI:456216"/>
    </reaction>
</comment>
<evidence type="ECO:0000256" key="5">
    <source>
        <dbReference type="ARBA" id="ARBA00022801"/>
    </source>
</evidence>
<evidence type="ECO:0000256" key="6">
    <source>
        <dbReference type="ARBA" id="ARBA00022840"/>
    </source>
</evidence>
<evidence type="ECO:0000256" key="8">
    <source>
        <dbReference type="ARBA" id="ARBA00023204"/>
    </source>
</evidence>
<feature type="compositionally biased region" description="Basic and acidic residues" evidence="10">
    <location>
        <begin position="278"/>
        <end position="300"/>
    </location>
</feature>
<protein>
    <recommendedName>
        <fullName evidence="9">ATP-binding protein Uup</fullName>
        <ecNumber evidence="9">3.6.1.-</ecNumber>
    </recommendedName>
</protein>
<dbReference type="PANTHER" id="PTHR42855">
    <property type="entry name" value="ABC TRANSPORTER ATP-BINDING SUBUNIT"/>
    <property type="match status" value="1"/>
</dbReference>
<dbReference type="InterPro" id="IPR017871">
    <property type="entry name" value="ABC_transporter-like_CS"/>
</dbReference>
<accession>A0ABY6N2F5</accession>
<comment type="similarity">
    <text evidence="9">Belongs to the ABC transporter superfamily. ABCF family. Uup subfamily.</text>
</comment>
<keyword evidence="8 9" id="KW-0234">DNA repair</keyword>
<dbReference type="PANTHER" id="PTHR42855:SF1">
    <property type="entry name" value="ABC TRANSPORTER DOMAIN-CONTAINING PROTEIN"/>
    <property type="match status" value="1"/>
</dbReference>
<dbReference type="Pfam" id="PF00005">
    <property type="entry name" value="ABC_tran"/>
    <property type="match status" value="2"/>
</dbReference>
<evidence type="ECO:0000256" key="1">
    <source>
        <dbReference type="ARBA" id="ARBA00022490"/>
    </source>
</evidence>
<comment type="subcellular location">
    <subcellularLocation>
        <location evidence="9">Cytoplasm</location>
    </subcellularLocation>
    <text evidence="9">Associates with ribosomes.</text>
</comment>
<dbReference type="Proteomes" id="UP001163739">
    <property type="component" value="Chromosome"/>
</dbReference>
<keyword evidence="1 9" id="KW-0963">Cytoplasm</keyword>
<dbReference type="SUPFAM" id="SSF52540">
    <property type="entry name" value="P-loop containing nucleoside triphosphate hydrolases"/>
    <property type="match status" value="2"/>
</dbReference>
<dbReference type="InterPro" id="IPR003593">
    <property type="entry name" value="AAA+_ATPase"/>
</dbReference>
<comment type="caution">
    <text evidence="9">Lacks conserved residue(s) required for the propagation of feature annotation.</text>
</comment>
<dbReference type="InterPro" id="IPR032781">
    <property type="entry name" value="ABC_tran_Xtn"/>
</dbReference>
<keyword evidence="7 9" id="KW-0238">DNA-binding</keyword>
<keyword evidence="4 9" id="KW-0227">DNA damage</keyword>
<feature type="domain" description="ABC transporter" evidence="11">
    <location>
        <begin position="4"/>
        <end position="250"/>
    </location>
</feature>
<reference evidence="12" key="1">
    <citation type="submission" date="2022-06" db="EMBL/GenBank/DDBJ databases">
        <title>Alkalimarinus sp. nov., isolated from gut of a Alitta virens.</title>
        <authorList>
            <person name="Yang A.I."/>
            <person name="Shin N.-R."/>
        </authorList>
    </citation>
    <scope>NUCLEOTIDE SEQUENCE</scope>
    <source>
        <strain evidence="12">A2M4</strain>
    </source>
</reference>
<evidence type="ECO:0000256" key="2">
    <source>
        <dbReference type="ARBA" id="ARBA00022737"/>
    </source>
</evidence>
<gene>
    <name evidence="9" type="primary">uup</name>
    <name evidence="12" type="ORF">NKI27_00365</name>
</gene>
<keyword evidence="5 9" id="KW-0378">Hydrolase</keyword>
<evidence type="ECO:0000313" key="12">
    <source>
        <dbReference type="EMBL" id="UZE96234.1"/>
    </source>
</evidence>
<dbReference type="PROSITE" id="PS50893">
    <property type="entry name" value="ABC_TRANSPORTER_2"/>
    <property type="match status" value="2"/>
</dbReference>
<dbReference type="EMBL" id="CP100390">
    <property type="protein sequence ID" value="UZE96234.1"/>
    <property type="molecule type" value="Genomic_DNA"/>
</dbReference>
<keyword evidence="13" id="KW-1185">Reference proteome</keyword>
<proteinExistence type="inferred from homology"/>
<dbReference type="RefSeq" id="WP_265047718.1">
    <property type="nucleotide sequence ID" value="NZ_CP100390.1"/>
</dbReference>
<dbReference type="InterPro" id="IPR027417">
    <property type="entry name" value="P-loop_NTPase"/>
</dbReference>
<evidence type="ECO:0000259" key="11">
    <source>
        <dbReference type="PROSITE" id="PS50893"/>
    </source>
</evidence>
<dbReference type="Gene3D" id="3.40.50.300">
    <property type="entry name" value="P-loop containing nucleotide triphosphate hydrolases"/>
    <property type="match status" value="2"/>
</dbReference>
<feature type="region of interest" description="Disordered" evidence="10">
    <location>
        <begin position="278"/>
        <end position="302"/>
    </location>
</feature>
<dbReference type="GO" id="GO:0005524">
    <property type="term" value="F:ATP binding"/>
    <property type="evidence" value="ECO:0007669"/>
    <property type="project" value="UniProtKB-KW"/>
</dbReference>
<dbReference type="CDD" id="cd03221">
    <property type="entry name" value="ABCF_EF-3"/>
    <property type="match status" value="2"/>
</dbReference>
<comment type="function">
    <text evidence="9">Probably plays a role in ribosome assembly or function. May be involved in resolution of branched DNA intermediates that result from template switching in postreplication gaps. Binds DNA and has ATPase activity.</text>
</comment>
<keyword evidence="3 9" id="KW-0547">Nucleotide-binding</keyword>
<feature type="domain" description="ABC transporter" evidence="11">
    <location>
        <begin position="317"/>
        <end position="535"/>
    </location>
</feature>
<dbReference type="SMART" id="SM00382">
    <property type="entry name" value="AAA"/>
    <property type="match status" value="2"/>
</dbReference>
<evidence type="ECO:0000256" key="3">
    <source>
        <dbReference type="ARBA" id="ARBA00022741"/>
    </source>
</evidence>
<dbReference type="EC" id="3.6.1.-" evidence="9"/>
<dbReference type="InterPro" id="IPR051309">
    <property type="entry name" value="ABCF_ATPase"/>
</dbReference>
<dbReference type="HAMAP" id="MF_00848">
    <property type="entry name" value="Uup"/>
    <property type="match status" value="1"/>
</dbReference>
<sequence length="541" mass="60971">MPLLSLTNVSLAFGTHILFDKINLTVHRGQRTGILGRNGAGKSTFMKMLDGQHIPDSGELWIRPGIRVGYLTQDLPSADESTVYDIVADGLAEVGALLKEYHHLVMGDFDDESMKQLTRVQDQLEAKDGWSFGQKIDSIIEALDLPADTPMKSLSGGWRRRVAMARVLVSEPDLLLLDEPTNHLDIPTIQWLEKQLESFRGALMLVTHDRAFLQRMSTSIIEIDRGNLRYWDGDYKGFLTFQAEQLAAEETANSQFDKRLAQEEIWIRQGVKARRTRNEGRVRDLKKMRDERSQRRERQGKANFAVETASRSGKIVVEVENLSKTYDGQKIVENFSTVIMRGDRIGFIGANGMGKSTLLKLLLGQVQPDAGSVKIGTKMELAYFDQLRDQLDLSKTVIENMAEGREFITINGKDRHVISYLQDFMFTPERIRQPVSALSGGEQNRLILARLFSKPANVLVLDEPTNDLDMETLELLEEILLEFDGTILLVSHDREFLDNVVTSSIVFEGDGVVNEYVGGYADFIRHGGRLPSINKKLLADK</sequence>
<keyword evidence="2 9" id="KW-0677">Repeat</keyword>
<keyword evidence="6 9" id="KW-0067">ATP-binding</keyword>
<name>A0ABY6N2F5_9ALTE</name>
<dbReference type="Pfam" id="PF12848">
    <property type="entry name" value="ABC_tran_Xtn"/>
    <property type="match status" value="1"/>
</dbReference>
<dbReference type="InterPro" id="IPR043686">
    <property type="entry name" value="Uup"/>
</dbReference>
<evidence type="ECO:0000256" key="9">
    <source>
        <dbReference type="HAMAP-Rule" id="MF_00848"/>
    </source>
</evidence>
<evidence type="ECO:0000256" key="7">
    <source>
        <dbReference type="ARBA" id="ARBA00023125"/>
    </source>
</evidence>
<evidence type="ECO:0000256" key="4">
    <source>
        <dbReference type="ARBA" id="ARBA00022763"/>
    </source>
</evidence>
<evidence type="ECO:0000256" key="10">
    <source>
        <dbReference type="SAM" id="MobiDB-lite"/>
    </source>
</evidence>
<organism evidence="12 13">
    <name type="scientific">Alkalimarinus alittae</name>
    <dbReference type="NCBI Taxonomy" id="2961619"/>
    <lineage>
        <taxon>Bacteria</taxon>
        <taxon>Pseudomonadati</taxon>
        <taxon>Pseudomonadota</taxon>
        <taxon>Gammaproteobacteria</taxon>
        <taxon>Alteromonadales</taxon>
        <taxon>Alteromonadaceae</taxon>
        <taxon>Alkalimarinus</taxon>
    </lineage>
</organism>
<dbReference type="PROSITE" id="PS00211">
    <property type="entry name" value="ABC_TRANSPORTER_1"/>
    <property type="match status" value="2"/>
</dbReference>
<evidence type="ECO:0000313" key="13">
    <source>
        <dbReference type="Proteomes" id="UP001163739"/>
    </source>
</evidence>